<dbReference type="Pfam" id="PF04414">
    <property type="entry name" value="tRNA_deacylase"/>
    <property type="match status" value="1"/>
</dbReference>
<gene>
    <name evidence="1" type="ORF">B1B_10619</name>
</gene>
<reference evidence="1" key="1">
    <citation type="submission" date="2013-08" db="EMBL/GenBank/DDBJ databases">
        <authorList>
            <person name="Mendez C."/>
            <person name="Richter M."/>
            <person name="Ferrer M."/>
            <person name="Sanchez J."/>
        </authorList>
    </citation>
    <scope>NUCLEOTIDE SEQUENCE</scope>
</reference>
<name>T1A6T7_9ZZZZ</name>
<dbReference type="EC" id="3.1.-.-" evidence="1"/>
<feature type="non-terminal residue" evidence="1">
    <location>
        <position position="267"/>
    </location>
</feature>
<dbReference type="InterPro" id="IPR007508">
    <property type="entry name" value="DtdA"/>
</dbReference>
<dbReference type="SUPFAM" id="SSF142535">
    <property type="entry name" value="AF0625-like"/>
    <property type="match status" value="1"/>
</dbReference>
<comment type="caution">
    <text evidence="1">The sequence shown here is derived from an EMBL/GenBank/DDBJ whole genome shotgun (WGS) entry which is preliminary data.</text>
</comment>
<evidence type="ECO:0000313" key="1">
    <source>
        <dbReference type="EMBL" id="EQD52682.1"/>
    </source>
</evidence>
<dbReference type="EMBL" id="AUZY01006919">
    <property type="protein sequence ID" value="EQD52682.1"/>
    <property type="molecule type" value="Genomic_DNA"/>
</dbReference>
<dbReference type="PANTHER" id="PTHR34667:SF1">
    <property type="entry name" value="D-AMINOACYL-TRNA DEACYLASE"/>
    <property type="match status" value="1"/>
</dbReference>
<accession>T1A6T7</accession>
<dbReference type="AlphaFoldDB" id="T1A6T7"/>
<dbReference type="Gene3D" id="3.40.50.10700">
    <property type="entry name" value="AF0625-like"/>
    <property type="match status" value="1"/>
</dbReference>
<reference evidence="1" key="2">
    <citation type="journal article" date="2014" name="ISME J.">
        <title>Microbial stratification in low pH oxic and suboxic macroscopic growths along an acid mine drainage.</title>
        <authorList>
            <person name="Mendez-Garcia C."/>
            <person name="Mesa V."/>
            <person name="Sprenger R.R."/>
            <person name="Richter M."/>
            <person name="Diez M.S."/>
            <person name="Solano J."/>
            <person name="Bargiela R."/>
            <person name="Golyshina O.V."/>
            <person name="Manteca A."/>
            <person name="Ramos J.L."/>
            <person name="Gallego J.R."/>
            <person name="Llorente I."/>
            <person name="Martins Dos Santos V.A."/>
            <person name="Jensen O.N."/>
            <person name="Pelaez A.I."/>
            <person name="Sanchez J."/>
            <person name="Ferrer M."/>
        </authorList>
    </citation>
    <scope>NUCLEOTIDE SEQUENCE</scope>
</reference>
<protein>
    <submittedName>
        <fullName evidence="1">D-aminoacyl-tRNA deacylase</fullName>
        <ecNumber evidence="1">3.1.-.-</ecNumber>
    </submittedName>
</protein>
<dbReference type="PANTHER" id="PTHR34667">
    <property type="entry name" value="D-AMINOACYL-TRNA DEACYLASE"/>
    <property type="match status" value="1"/>
</dbReference>
<proteinExistence type="predicted"/>
<dbReference type="GO" id="GO:0051499">
    <property type="term" value="F:D-aminoacyl-tRNA deacylase activity"/>
    <property type="evidence" value="ECO:0007669"/>
    <property type="project" value="InterPro"/>
</dbReference>
<organism evidence="1">
    <name type="scientific">mine drainage metagenome</name>
    <dbReference type="NCBI Taxonomy" id="410659"/>
    <lineage>
        <taxon>unclassified sequences</taxon>
        <taxon>metagenomes</taxon>
        <taxon>ecological metagenomes</taxon>
    </lineage>
</organism>
<sequence length="267" mass="28454">MDSEYILIVSDPDPVATAVAKRWGTPAATEWRVQGSPIRAVRSGVYLLRRPGWHIHDEHLDRLIPAELAARRPALVFPSIHRSERGVAALTVHPLGNPGVSNDVGGEPHHLNPTAPRLMTAALRSLAEEAKSLGVPATFEATHHGPALDLPAFFAEIGFPEHEEPPPDAVRILARALSDLTATVGDRVAVGAGGGHYAPHFTDLALKRRWAFGHILSRHALAVADREIAESAYALTPGAEGIVFARAEDAEGSVWTGVGGRLKDSGA</sequence>
<keyword evidence="1" id="KW-0378">Hydrolase</keyword>
<dbReference type="Gene3D" id="3.40.630.50">
    <property type="entry name" value="AF0625-like"/>
    <property type="match status" value="1"/>
</dbReference>